<evidence type="ECO:0000313" key="3">
    <source>
        <dbReference type="EMBL" id="SFP99905.1"/>
    </source>
</evidence>
<dbReference type="InterPro" id="IPR050639">
    <property type="entry name" value="SSR_resolvase"/>
</dbReference>
<accession>A0A1I5UXC5</accession>
<dbReference type="Gene3D" id="3.40.50.1390">
    <property type="entry name" value="Resolvase, N-terminal catalytic domain"/>
    <property type="match status" value="1"/>
</dbReference>
<sequence>MTSCIIYCRVSTTKETQQTSLRRQEEELFQLAQQNGFQIRQAVKEEAGGYTLERDGLLSMLDMFSAGEADVLCIQDETRLGRGNAKIALLHQIRALDIPVYTVRDEGRLQLSDNDTMLMDILSMVEEQQRRLHNLKIKRGMKRAVESGYHPEHNLPENGGGGRKKIEAPLEEIIRLRNRELPFYDIAAMLRGLGYSVSKATVHRRYKEYIQGRHTYESNQEEME</sequence>
<name>A0A1I5UXC5_9BACI</name>
<dbReference type="PROSITE" id="PS51736">
    <property type="entry name" value="RECOMBINASES_3"/>
    <property type="match status" value="1"/>
</dbReference>
<evidence type="ECO:0000256" key="1">
    <source>
        <dbReference type="ARBA" id="ARBA00009913"/>
    </source>
</evidence>
<dbReference type="PANTHER" id="PTHR30461">
    <property type="entry name" value="DNA-INVERTASE FROM LAMBDOID PROPHAGE"/>
    <property type="match status" value="1"/>
</dbReference>
<dbReference type="RefSeq" id="WP_093337985.1">
    <property type="nucleotide sequence ID" value="NZ_FOXD01000014.1"/>
</dbReference>
<proteinExistence type="inferred from homology"/>
<dbReference type="Pfam" id="PF00239">
    <property type="entry name" value="Resolvase"/>
    <property type="match status" value="1"/>
</dbReference>
<organism evidence="3 4">
    <name type="scientific">Salibacterium halotolerans</name>
    <dbReference type="NCBI Taxonomy" id="1884432"/>
    <lineage>
        <taxon>Bacteria</taxon>
        <taxon>Bacillati</taxon>
        <taxon>Bacillota</taxon>
        <taxon>Bacilli</taxon>
        <taxon>Bacillales</taxon>
        <taxon>Bacillaceae</taxon>
    </lineage>
</organism>
<dbReference type="InterPro" id="IPR036162">
    <property type="entry name" value="Resolvase-like_N_sf"/>
</dbReference>
<evidence type="ECO:0000313" key="4">
    <source>
        <dbReference type="Proteomes" id="UP000198892"/>
    </source>
</evidence>
<dbReference type="GO" id="GO:0003677">
    <property type="term" value="F:DNA binding"/>
    <property type="evidence" value="ECO:0007669"/>
    <property type="project" value="InterPro"/>
</dbReference>
<dbReference type="SMART" id="SM00857">
    <property type="entry name" value="Resolvase"/>
    <property type="match status" value="1"/>
</dbReference>
<dbReference type="OrthoDB" id="2731197at2"/>
<reference evidence="4" key="1">
    <citation type="submission" date="2016-10" db="EMBL/GenBank/DDBJ databases">
        <authorList>
            <person name="Varghese N."/>
            <person name="Submissions S."/>
        </authorList>
    </citation>
    <scope>NUCLEOTIDE SEQUENCE [LARGE SCALE GENOMIC DNA]</scope>
    <source>
        <strain evidence="4">S7</strain>
    </source>
</reference>
<gene>
    <name evidence="3" type="ORF">SAMN05518683_11493</name>
</gene>
<evidence type="ECO:0000259" key="2">
    <source>
        <dbReference type="PROSITE" id="PS51736"/>
    </source>
</evidence>
<dbReference type="SUPFAM" id="SSF53041">
    <property type="entry name" value="Resolvase-like"/>
    <property type="match status" value="1"/>
</dbReference>
<dbReference type="AlphaFoldDB" id="A0A1I5UXC5"/>
<dbReference type="PANTHER" id="PTHR30461:SF26">
    <property type="entry name" value="RESOLVASE HOMOLOG YNEB"/>
    <property type="match status" value="1"/>
</dbReference>
<protein>
    <submittedName>
        <fullName evidence="3">Site-specific DNA recombinase</fullName>
    </submittedName>
</protein>
<dbReference type="GO" id="GO:0000150">
    <property type="term" value="F:DNA strand exchange activity"/>
    <property type="evidence" value="ECO:0007669"/>
    <property type="project" value="InterPro"/>
</dbReference>
<dbReference type="STRING" id="1884432.SAMN05518683_11493"/>
<keyword evidence="4" id="KW-1185">Reference proteome</keyword>
<dbReference type="EMBL" id="FOXD01000014">
    <property type="protein sequence ID" value="SFP99905.1"/>
    <property type="molecule type" value="Genomic_DNA"/>
</dbReference>
<dbReference type="InterPro" id="IPR006119">
    <property type="entry name" value="Resolv_N"/>
</dbReference>
<comment type="similarity">
    <text evidence="1">Belongs to the site-specific recombinase resolvase family.</text>
</comment>
<feature type="domain" description="Resolvase/invertase-type recombinase catalytic" evidence="2">
    <location>
        <begin position="3"/>
        <end position="148"/>
    </location>
</feature>
<dbReference type="CDD" id="cd00338">
    <property type="entry name" value="Ser_Recombinase"/>
    <property type="match status" value="1"/>
</dbReference>
<dbReference type="Proteomes" id="UP000198892">
    <property type="component" value="Unassembled WGS sequence"/>
</dbReference>